<dbReference type="Proteomes" id="UP000800094">
    <property type="component" value="Unassembled WGS sequence"/>
</dbReference>
<dbReference type="PANTHER" id="PTHR24198">
    <property type="entry name" value="ANKYRIN REPEAT AND PROTEIN KINASE DOMAIN-CONTAINING PROTEIN"/>
    <property type="match status" value="1"/>
</dbReference>
<dbReference type="OrthoDB" id="3797241at2759"/>
<dbReference type="InterPro" id="IPR036770">
    <property type="entry name" value="Ankyrin_rpt-contain_sf"/>
</dbReference>
<dbReference type="SUPFAM" id="SSF48403">
    <property type="entry name" value="Ankyrin repeat"/>
    <property type="match status" value="1"/>
</dbReference>
<sequence length="275" mass="30332">MGDDERILPVFAACGFVGTKSSSAHSVIPYKQLPPRTDIWFDIIRLLVKHDASVHETIFGQTLTTLTLAVQAFNSTSQTLLPFLQLLLDQCYIDFSIANEYGSSALFTAMRSGDVTIPALEFLAHCGVKLDEALPDGRTALHLAAELASTVSPLAHLCQKYGMGNIDRRDQWGWTALHYAVGSYSNREDNLPCGKVRFLLEKGADPHLRGNGLRTRPLHVSNWVGEPVSPLEYSKYLGPDVYNRFVADMRAAGHAVADEEDGEQDEFHDAVESIV</sequence>
<evidence type="ECO:0000313" key="4">
    <source>
        <dbReference type="EMBL" id="KAF2248192.1"/>
    </source>
</evidence>
<dbReference type="EMBL" id="ML987196">
    <property type="protein sequence ID" value="KAF2248192.1"/>
    <property type="molecule type" value="Genomic_DNA"/>
</dbReference>
<dbReference type="SMART" id="SM00248">
    <property type="entry name" value="ANK"/>
    <property type="match status" value="3"/>
</dbReference>
<dbReference type="Gene3D" id="1.25.40.20">
    <property type="entry name" value="Ankyrin repeat-containing domain"/>
    <property type="match status" value="2"/>
</dbReference>
<proteinExistence type="predicted"/>
<organism evidence="4 5">
    <name type="scientific">Trematosphaeria pertusa</name>
    <dbReference type="NCBI Taxonomy" id="390896"/>
    <lineage>
        <taxon>Eukaryota</taxon>
        <taxon>Fungi</taxon>
        <taxon>Dikarya</taxon>
        <taxon>Ascomycota</taxon>
        <taxon>Pezizomycotina</taxon>
        <taxon>Dothideomycetes</taxon>
        <taxon>Pleosporomycetidae</taxon>
        <taxon>Pleosporales</taxon>
        <taxon>Massarineae</taxon>
        <taxon>Trematosphaeriaceae</taxon>
        <taxon>Trematosphaeria</taxon>
    </lineage>
</organism>
<dbReference type="GeneID" id="54575489"/>
<dbReference type="AlphaFoldDB" id="A0A6A6IE68"/>
<evidence type="ECO:0000256" key="1">
    <source>
        <dbReference type="ARBA" id="ARBA00022737"/>
    </source>
</evidence>
<reference evidence="4" key="1">
    <citation type="journal article" date="2020" name="Stud. Mycol.">
        <title>101 Dothideomycetes genomes: a test case for predicting lifestyles and emergence of pathogens.</title>
        <authorList>
            <person name="Haridas S."/>
            <person name="Albert R."/>
            <person name="Binder M."/>
            <person name="Bloem J."/>
            <person name="Labutti K."/>
            <person name="Salamov A."/>
            <person name="Andreopoulos B."/>
            <person name="Baker S."/>
            <person name="Barry K."/>
            <person name="Bills G."/>
            <person name="Bluhm B."/>
            <person name="Cannon C."/>
            <person name="Castanera R."/>
            <person name="Culley D."/>
            <person name="Daum C."/>
            <person name="Ezra D."/>
            <person name="Gonzalez J."/>
            <person name="Henrissat B."/>
            <person name="Kuo A."/>
            <person name="Liang C."/>
            <person name="Lipzen A."/>
            <person name="Lutzoni F."/>
            <person name="Magnuson J."/>
            <person name="Mondo S."/>
            <person name="Nolan M."/>
            <person name="Ohm R."/>
            <person name="Pangilinan J."/>
            <person name="Park H.-J."/>
            <person name="Ramirez L."/>
            <person name="Alfaro M."/>
            <person name="Sun H."/>
            <person name="Tritt A."/>
            <person name="Yoshinaga Y."/>
            <person name="Zwiers L.-H."/>
            <person name="Turgeon B."/>
            <person name="Goodwin S."/>
            <person name="Spatafora J."/>
            <person name="Crous P."/>
            <person name="Grigoriev I."/>
        </authorList>
    </citation>
    <scope>NUCLEOTIDE SEQUENCE</scope>
    <source>
        <strain evidence="4">CBS 122368</strain>
    </source>
</reference>
<keyword evidence="1" id="KW-0677">Repeat</keyword>
<keyword evidence="2 3" id="KW-0040">ANK repeat</keyword>
<dbReference type="InterPro" id="IPR002110">
    <property type="entry name" value="Ankyrin_rpt"/>
</dbReference>
<protein>
    <submittedName>
        <fullName evidence="4">Ankyrin</fullName>
    </submittedName>
</protein>
<keyword evidence="5" id="KW-1185">Reference proteome</keyword>
<evidence type="ECO:0000313" key="5">
    <source>
        <dbReference type="Proteomes" id="UP000800094"/>
    </source>
</evidence>
<gene>
    <name evidence="4" type="ORF">BU26DRAFT_328812</name>
</gene>
<dbReference type="PANTHER" id="PTHR24198:SF165">
    <property type="entry name" value="ANKYRIN REPEAT-CONTAINING PROTEIN-RELATED"/>
    <property type="match status" value="1"/>
</dbReference>
<evidence type="ECO:0000256" key="2">
    <source>
        <dbReference type="ARBA" id="ARBA00023043"/>
    </source>
</evidence>
<feature type="repeat" description="ANK" evidence="3">
    <location>
        <begin position="172"/>
        <end position="211"/>
    </location>
</feature>
<evidence type="ECO:0000256" key="3">
    <source>
        <dbReference type="PROSITE-ProRule" id="PRU00023"/>
    </source>
</evidence>
<name>A0A6A6IE68_9PLEO</name>
<dbReference type="RefSeq" id="XP_033683196.1">
    <property type="nucleotide sequence ID" value="XM_033822159.1"/>
</dbReference>
<accession>A0A6A6IE68</accession>
<dbReference type="PROSITE" id="PS50088">
    <property type="entry name" value="ANK_REPEAT"/>
    <property type="match status" value="1"/>
</dbReference>
<dbReference type="Pfam" id="PF12796">
    <property type="entry name" value="Ank_2"/>
    <property type="match status" value="1"/>
</dbReference>